<keyword evidence="3" id="KW-0378">Hydrolase</keyword>
<feature type="domain" description="ATP-dependent RecD2 DNA helicase-like helix-hairpin-helix" evidence="2">
    <location>
        <begin position="141"/>
        <end position="225"/>
    </location>
</feature>
<evidence type="ECO:0000313" key="3">
    <source>
        <dbReference type="EMBL" id="QIQ05584.1"/>
    </source>
</evidence>
<dbReference type="KEGG" id="slia:HA039_27755"/>
<accession>A0A6G9H561</accession>
<dbReference type="CDD" id="cd18809">
    <property type="entry name" value="SF1_C_RecD"/>
    <property type="match status" value="1"/>
</dbReference>
<evidence type="ECO:0000259" key="2">
    <source>
        <dbReference type="Pfam" id="PF14490"/>
    </source>
</evidence>
<evidence type="ECO:0000256" key="1">
    <source>
        <dbReference type="SAM" id="MobiDB-lite"/>
    </source>
</evidence>
<dbReference type="Proteomes" id="UP000501179">
    <property type="component" value="Chromosome"/>
</dbReference>
<dbReference type="GO" id="GO:0004386">
    <property type="term" value="F:helicase activity"/>
    <property type="evidence" value="ECO:0007669"/>
    <property type="project" value="UniProtKB-KW"/>
</dbReference>
<keyword evidence="3" id="KW-0067">ATP-binding</keyword>
<feature type="compositionally biased region" description="Gly residues" evidence="1">
    <location>
        <begin position="403"/>
        <end position="419"/>
    </location>
</feature>
<feature type="compositionally biased region" description="Acidic residues" evidence="1">
    <location>
        <begin position="263"/>
        <end position="287"/>
    </location>
</feature>
<feature type="region of interest" description="Disordered" evidence="1">
    <location>
        <begin position="398"/>
        <end position="419"/>
    </location>
</feature>
<keyword evidence="3" id="KW-0347">Helicase</keyword>
<dbReference type="InterPro" id="IPR027417">
    <property type="entry name" value="P-loop_NTPase"/>
</dbReference>
<gene>
    <name evidence="3" type="ORF">HA039_27755</name>
</gene>
<keyword evidence="4" id="KW-1185">Reference proteome</keyword>
<organism evidence="3 4">
    <name type="scientific">Streptomyces liangshanensis</name>
    <dbReference type="NCBI Taxonomy" id="2717324"/>
    <lineage>
        <taxon>Bacteria</taxon>
        <taxon>Bacillati</taxon>
        <taxon>Actinomycetota</taxon>
        <taxon>Actinomycetes</taxon>
        <taxon>Kitasatosporales</taxon>
        <taxon>Streptomycetaceae</taxon>
        <taxon>Streptomyces</taxon>
    </lineage>
</organism>
<protein>
    <submittedName>
        <fullName evidence="3">DNA helicase RecD</fullName>
    </submittedName>
</protein>
<dbReference type="Gene3D" id="2.30.30.940">
    <property type="match status" value="1"/>
</dbReference>
<dbReference type="Gene3D" id="3.40.50.300">
    <property type="entry name" value="P-loop containing nucleotide triphosphate hydrolases"/>
    <property type="match status" value="2"/>
</dbReference>
<dbReference type="AlphaFoldDB" id="A0A6G9H561"/>
<name>A0A6G9H561_9ACTN</name>
<sequence length="741" mass="73663">MGAGAVGVAAGVTDGGAADEAGADGGGDAAAAEGAVLSEAAAELAAQRELRERIEQRKAEKDGPIPAGTKLSGQAADLLAAVRAVESGDKPDPALLRAVAAPAPAPARVASGGAPATPAAPVAVAPAPGPVPAPRAVVDGVRAVLAEGGAPEAFAGQVSAVLGEQAAGLLREDPWQLLAVPGVRPEQADGFARALLGAACGPGDERRAAALVGWLLERGALQGHTALEASAVRTALAGHGVPDPDEAVRHAVAEGAVLVFQEGPDDDENENENDDDDENEAEEDAGGEEAGGGAREDSTADDAAERPVLLGLDRYALAEESLADGLARLVKTGPDASWEEAAAAAGSPSAAELVRAVAGHGLVLHTGGEAARAEPAALAEAARALGLRAVVAAHSENGRDRLGGGAENGAGAGETGSGGGAGRDVVTVAGLLAGAEGPGRDADGMFALDLLVVLDAPQLDVETATMLVESLPDGSRLVLSGDPGVLWSAGAGRVFGDLLAARVCPQIASRTPDPGPVGELVSGIGIGELNQVAAPGKEVVIVPVRDAGEAVHRTVQLVADSVPRAFGLAAGQTQVITVGHGGSAGTRALNAALKERLNPGPGRFAGFDPGDRIAYVPAPGRTLQGSVLSADADGLHLECGGAAVVVPKDRVESAVRHGWALTAHQAAGMRWEAAVVVLPGDAAQGLSRPWVYTAFGRGARHLSVVHGVDEALPRAVAEGVPRERVTRLRGLVEGLLAEAGA</sequence>
<dbReference type="InterPro" id="IPR029493">
    <property type="entry name" value="RecD2-like_HHH"/>
</dbReference>
<evidence type="ECO:0000313" key="4">
    <source>
        <dbReference type="Proteomes" id="UP000501179"/>
    </source>
</evidence>
<dbReference type="Pfam" id="PF14490">
    <property type="entry name" value="HHH_RecD2"/>
    <property type="match status" value="1"/>
</dbReference>
<dbReference type="SUPFAM" id="SSF52540">
    <property type="entry name" value="P-loop containing nucleoside triphosphate hydrolases"/>
    <property type="match status" value="1"/>
</dbReference>
<keyword evidence="3" id="KW-0547">Nucleotide-binding</keyword>
<feature type="region of interest" description="Disordered" evidence="1">
    <location>
        <begin position="260"/>
        <end position="303"/>
    </location>
</feature>
<proteinExistence type="predicted"/>
<reference evidence="3 4" key="1">
    <citation type="submission" date="2020-03" db="EMBL/GenBank/DDBJ databases">
        <title>A novel species.</title>
        <authorList>
            <person name="Gao J."/>
        </authorList>
    </citation>
    <scope>NUCLEOTIDE SEQUENCE [LARGE SCALE GENOMIC DNA]</scope>
    <source>
        <strain evidence="3 4">QMT-12</strain>
    </source>
</reference>
<dbReference type="EMBL" id="CP050177">
    <property type="protein sequence ID" value="QIQ05584.1"/>
    <property type="molecule type" value="Genomic_DNA"/>
</dbReference>